<dbReference type="Proteomes" id="UP000269721">
    <property type="component" value="Unassembled WGS sequence"/>
</dbReference>
<protein>
    <recommendedName>
        <fullName evidence="3">F-box domain-containing protein</fullName>
    </recommendedName>
</protein>
<accession>A0A4P9W8F1</accession>
<keyword evidence="2" id="KW-1185">Reference proteome</keyword>
<evidence type="ECO:0000313" key="2">
    <source>
        <dbReference type="Proteomes" id="UP000269721"/>
    </source>
</evidence>
<sequence length="277" mass="30685">MLSMPVLRLALPIFANLRALKITAIINRFSRMAAGAQHLLDNEEWAAVQKSVKRLVLFDFRMTIFTRYGIEPSTVLRRIQKVGPPIRQWTVTGEVDLSSLIPGTCQNLEFLGIHPAGMKILRFLNETFSTEDGDISDLVTSFPSIEELDLANQTSLTDAALLPLAHHRPLKVLGISSTAFTASAVTALLTARGSLLEHFDIRGIRWPFTKIFRSIGVYTPKLSVLIFDNCPNLHSTHFNIHRLKPALLALRLFSPLPVDSGKLPDSVCAVSFDLATS</sequence>
<evidence type="ECO:0008006" key="3">
    <source>
        <dbReference type="Google" id="ProtNLM"/>
    </source>
</evidence>
<gene>
    <name evidence="1" type="ORF">BDK51DRAFT_39658</name>
</gene>
<dbReference type="InterPro" id="IPR032675">
    <property type="entry name" value="LRR_dom_sf"/>
</dbReference>
<dbReference type="Gene3D" id="3.80.10.10">
    <property type="entry name" value="Ribonuclease Inhibitor"/>
    <property type="match status" value="1"/>
</dbReference>
<name>A0A4P9W8F1_9FUNG</name>
<organism evidence="1 2">
    <name type="scientific">Blyttiomyces helicus</name>
    <dbReference type="NCBI Taxonomy" id="388810"/>
    <lineage>
        <taxon>Eukaryota</taxon>
        <taxon>Fungi</taxon>
        <taxon>Fungi incertae sedis</taxon>
        <taxon>Chytridiomycota</taxon>
        <taxon>Chytridiomycota incertae sedis</taxon>
        <taxon>Chytridiomycetes</taxon>
        <taxon>Chytridiomycetes incertae sedis</taxon>
        <taxon>Blyttiomyces</taxon>
    </lineage>
</organism>
<dbReference type="AlphaFoldDB" id="A0A4P9W8F1"/>
<dbReference type="EMBL" id="KZ996595">
    <property type="protein sequence ID" value="RKO88624.1"/>
    <property type="molecule type" value="Genomic_DNA"/>
</dbReference>
<proteinExistence type="predicted"/>
<dbReference type="SUPFAM" id="SSF52047">
    <property type="entry name" value="RNI-like"/>
    <property type="match status" value="1"/>
</dbReference>
<reference evidence="2" key="1">
    <citation type="journal article" date="2018" name="Nat. Microbiol.">
        <title>Leveraging single-cell genomics to expand the fungal tree of life.</title>
        <authorList>
            <person name="Ahrendt S.R."/>
            <person name="Quandt C.A."/>
            <person name="Ciobanu D."/>
            <person name="Clum A."/>
            <person name="Salamov A."/>
            <person name="Andreopoulos B."/>
            <person name="Cheng J.F."/>
            <person name="Woyke T."/>
            <person name="Pelin A."/>
            <person name="Henrissat B."/>
            <person name="Reynolds N.K."/>
            <person name="Benny G.L."/>
            <person name="Smith M.E."/>
            <person name="James T.Y."/>
            <person name="Grigoriev I.V."/>
        </authorList>
    </citation>
    <scope>NUCLEOTIDE SEQUENCE [LARGE SCALE GENOMIC DNA]</scope>
</reference>
<evidence type="ECO:0000313" key="1">
    <source>
        <dbReference type="EMBL" id="RKO88624.1"/>
    </source>
</evidence>